<keyword evidence="3" id="KW-1185">Reference proteome</keyword>
<evidence type="ECO:0008006" key="4">
    <source>
        <dbReference type="Google" id="ProtNLM"/>
    </source>
</evidence>
<feature type="signal peptide" evidence="1">
    <location>
        <begin position="1"/>
        <end position="19"/>
    </location>
</feature>
<dbReference type="SUPFAM" id="SSF49777">
    <property type="entry name" value="PEBP-like"/>
    <property type="match status" value="1"/>
</dbReference>
<dbReference type="EMBL" id="FXTY01000001">
    <property type="protein sequence ID" value="SMP01172.1"/>
    <property type="molecule type" value="Genomic_DNA"/>
</dbReference>
<sequence>MRLPVAIVLTSVVASPAMADFQLSFDGWGDIPSCTSGRPNIVGNPDFVLNGVPEGTKTIQIELTDLDVPHYNHGGSQKLEISGDGAVAAGTFKYKSPCPPNGVHTYQWTATARSDDKILAEATTNRDYPE</sequence>
<reference evidence="2 3" key="1">
    <citation type="submission" date="2017-05" db="EMBL/GenBank/DDBJ databases">
        <authorList>
            <person name="Varghese N."/>
            <person name="Submissions S."/>
        </authorList>
    </citation>
    <scope>NUCLEOTIDE SEQUENCE [LARGE SCALE GENOMIC DNA]</scope>
    <source>
        <strain evidence="2 3">DSM 29734</strain>
    </source>
</reference>
<evidence type="ECO:0000313" key="3">
    <source>
        <dbReference type="Proteomes" id="UP001157961"/>
    </source>
</evidence>
<feature type="chain" id="PRO_5045542138" description="Phospholipid-binding protein" evidence="1">
    <location>
        <begin position="20"/>
        <end position="130"/>
    </location>
</feature>
<comment type="caution">
    <text evidence="2">The sequence shown here is derived from an EMBL/GenBank/DDBJ whole genome shotgun (WGS) entry which is preliminary data.</text>
</comment>
<organism evidence="2 3">
    <name type="scientific">Shimia sagamensis</name>
    <dbReference type="NCBI Taxonomy" id="1566352"/>
    <lineage>
        <taxon>Bacteria</taxon>
        <taxon>Pseudomonadati</taxon>
        <taxon>Pseudomonadota</taxon>
        <taxon>Alphaproteobacteria</taxon>
        <taxon>Rhodobacterales</taxon>
        <taxon>Roseobacteraceae</taxon>
    </lineage>
</organism>
<dbReference type="Gene3D" id="3.90.280.10">
    <property type="entry name" value="PEBP-like"/>
    <property type="match status" value="1"/>
</dbReference>
<dbReference type="Proteomes" id="UP001157961">
    <property type="component" value="Unassembled WGS sequence"/>
</dbReference>
<accession>A0ABY1N5Z6</accession>
<evidence type="ECO:0000256" key="1">
    <source>
        <dbReference type="SAM" id="SignalP"/>
    </source>
</evidence>
<protein>
    <recommendedName>
        <fullName evidence="4">Phospholipid-binding protein</fullName>
    </recommendedName>
</protein>
<dbReference type="RefSeq" id="WP_283423990.1">
    <property type="nucleotide sequence ID" value="NZ_FXTY01000001.1"/>
</dbReference>
<dbReference type="Pfam" id="PF01161">
    <property type="entry name" value="PBP"/>
    <property type="match status" value="1"/>
</dbReference>
<name>A0ABY1N5Z6_9RHOB</name>
<dbReference type="InterPro" id="IPR036610">
    <property type="entry name" value="PEBP-like_sf"/>
</dbReference>
<evidence type="ECO:0000313" key="2">
    <source>
        <dbReference type="EMBL" id="SMP01172.1"/>
    </source>
</evidence>
<proteinExistence type="predicted"/>
<keyword evidence="1" id="KW-0732">Signal</keyword>
<gene>
    <name evidence="2" type="ORF">SAMN06265373_101105</name>
</gene>
<dbReference type="InterPro" id="IPR008914">
    <property type="entry name" value="PEBP"/>
</dbReference>